<organism evidence="6 7">
    <name type="scientific">Tardiphaga robiniae</name>
    <dbReference type="NCBI Taxonomy" id="943830"/>
    <lineage>
        <taxon>Bacteria</taxon>
        <taxon>Pseudomonadati</taxon>
        <taxon>Pseudomonadota</taxon>
        <taxon>Alphaproteobacteria</taxon>
        <taxon>Hyphomicrobiales</taxon>
        <taxon>Nitrobacteraceae</taxon>
        <taxon>Tardiphaga</taxon>
    </lineage>
</organism>
<dbReference type="EMBL" id="LVYV01000001">
    <property type="protein sequence ID" value="KZD25880.1"/>
    <property type="molecule type" value="Genomic_DNA"/>
</dbReference>
<dbReference type="InterPro" id="IPR052719">
    <property type="entry name" value="CvpA-like"/>
</dbReference>
<protein>
    <recommendedName>
        <fullName evidence="8">CvpA family protein</fullName>
    </recommendedName>
</protein>
<keyword evidence="7" id="KW-1185">Reference proteome</keyword>
<comment type="subcellular location">
    <subcellularLocation>
        <location evidence="1">Membrane</location>
        <topology evidence="1">Multi-pass membrane protein</topology>
    </subcellularLocation>
</comment>
<sequence length="171" mass="18167">MNSFDVVVYVGLIVAMVIGFRAGLLRSAVTILGYLIAMPMAVWITGLIAPQLSGSASTPTTQNSLLFFAIFLVSGIVLGSLLRMAINDIIGHEIGIGDRLGGALLGAIRVGLIAVTLVLIFDQLVPADRQPAYMTGSQLRPLLSLAGQKGVKSLPPDMTATIEQWKRAHRL</sequence>
<feature type="transmembrane region" description="Helical" evidence="5">
    <location>
        <begin position="31"/>
        <end position="52"/>
    </location>
</feature>
<dbReference type="Proteomes" id="UP000076574">
    <property type="component" value="Unassembled WGS sequence"/>
</dbReference>
<dbReference type="InterPro" id="IPR003825">
    <property type="entry name" value="Colicin-V_CvpA"/>
</dbReference>
<evidence type="ECO:0000256" key="3">
    <source>
        <dbReference type="ARBA" id="ARBA00022989"/>
    </source>
</evidence>
<name>A0A164B7K1_9BRAD</name>
<dbReference type="GO" id="GO:0009403">
    <property type="term" value="P:toxin biosynthetic process"/>
    <property type="evidence" value="ECO:0007669"/>
    <property type="project" value="InterPro"/>
</dbReference>
<evidence type="ECO:0008006" key="8">
    <source>
        <dbReference type="Google" id="ProtNLM"/>
    </source>
</evidence>
<proteinExistence type="predicted"/>
<dbReference type="GO" id="GO:0016020">
    <property type="term" value="C:membrane"/>
    <property type="evidence" value="ECO:0007669"/>
    <property type="project" value="UniProtKB-SubCell"/>
</dbReference>
<comment type="caution">
    <text evidence="6">The sequence shown here is derived from an EMBL/GenBank/DDBJ whole genome shotgun (WGS) entry which is preliminary data.</text>
</comment>
<evidence type="ECO:0000313" key="6">
    <source>
        <dbReference type="EMBL" id="KZD25880.1"/>
    </source>
</evidence>
<evidence type="ECO:0000256" key="5">
    <source>
        <dbReference type="SAM" id="Phobius"/>
    </source>
</evidence>
<evidence type="ECO:0000256" key="1">
    <source>
        <dbReference type="ARBA" id="ARBA00004141"/>
    </source>
</evidence>
<feature type="transmembrane region" description="Helical" evidence="5">
    <location>
        <begin position="103"/>
        <end position="121"/>
    </location>
</feature>
<dbReference type="AlphaFoldDB" id="A0A164B7K1"/>
<feature type="transmembrane region" description="Helical" evidence="5">
    <location>
        <begin position="6"/>
        <end position="24"/>
    </location>
</feature>
<dbReference type="PANTHER" id="PTHR36926">
    <property type="entry name" value="COLICIN V PRODUCTION PROTEIN"/>
    <property type="match status" value="1"/>
</dbReference>
<evidence type="ECO:0000256" key="2">
    <source>
        <dbReference type="ARBA" id="ARBA00022692"/>
    </source>
</evidence>
<feature type="transmembrane region" description="Helical" evidence="5">
    <location>
        <begin position="64"/>
        <end position="82"/>
    </location>
</feature>
<gene>
    <name evidence="6" type="ORF">A4A58_01425</name>
</gene>
<keyword evidence="4 5" id="KW-0472">Membrane</keyword>
<keyword evidence="3 5" id="KW-1133">Transmembrane helix</keyword>
<dbReference type="PANTHER" id="PTHR36926:SF1">
    <property type="entry name" value="COLICIN V PRODUCTION PROTEIN"/>
    <property type="match status" value="1"/>
</dbReference>
<keyword evidence="2 5" id="KW-0812">Transmembrane</keyword>
<dbReference type="STRING" id="943830.A4A58_01425"/>
<reference evidence="6 7" key="1">
    <citation type="submission" date="2016-03" db="EMBL/GenBank/DDBJ databases">
        <title>Microsymbionts genomes from the relict species Vavilovia formosa (Stev.) Fed.</title>
        <authorList>
            <person name="Kopat V."/>
            <person name="Chirak E."/>
            <person name="Kimeklis A."/>
            <person name="Andronov E."/>
        </authorList>
    </citation>
    <scope>NUCLEOTIDE SEQUENCE [LARGE SCALE GENOMIC DNA]</scope>
    <source>
        <strain evidence="6 7">Vaf07</strain>
    </source>
</reference>
<dbReference type="Pfam" id="PF02674">
    <property type="entry name" value="Colicin_V"/>
    <property type="match status" value="1"/>
</dbReference>
<accession>A0A164B7K1</accession>
<dbReference type="RefSeq" id="WP_068730367.1">
    <property type="nucleotide sequence ID" value="NZ_LVYV01000001.1"/>
</dbReference>
<evidence type="ECO:0000313" key="7">
    <source>
        <dbReference type="Proteomes" id="UP000076574"/>
    </source>
</evidence>
<evidence type="ECO:0000256" key="4">
    <source>
        <dbReference type="ARBA" id="ARBA00023136"/>
    </source>
</evidence>
<dbReference type="OrthoDB" id="8138978at2"/>